<evidence type="ECO:0000256" key="3">
    <source>
        <dbReference type="ARBA" id="ARBA00022777"/>
    </source>
</evidence>
<comment type="similarity">
    <text evidence="1">Belongs to the NAD kinase family.</text>
</comment>
<dbReference type="GO" id="GO:0006741">
    <property type="term" value="P:NADP+ biosynthetic process"/>
    <property type="evidence" value="ECO:0007669"/>
    <property type="project" value="InterPro"/>
</dbReference>
<reference evidence="6" key="1">
    <citation type="submission" date="2021-01" db="EMBL/GenBank/DDBJ databases">
        <title>Adiantum capillus-veneris genome.</title>
        <authorList>
            <person name="Fang Y."/>
            <person name="Liao Q."/>
        </authorList>
    </citation>
    <scope>NUCLEOTIDE SEQUENCE</scope>
    <source>
        <strain evidence="6">H3</strain>
        <tissue evidence="6">Leaf</tissue>
    </source>
</reference>
<evidence type="ECO:0000313" key="7">
    <source>
        <dbReference type="Proteomes" id="UP000886520"/>
    </source>
</evidence>
<evidence type="ECO:0000256" key="2">
    <source>
        <dbReference type="ARBA" id="ARBA00022679"/>
    </source>
</evidence>
<evidence type="ECO:0000256" key="4">
    <source>
        <dbReference type="ARBA" id="ARBA00022857"/>
    </source>
</evidence>
<dbReference type="Gene3D" id="3.40.50.10330">
    <property type="entry name" value="Probable inorganic polyphosphate/atp-NAD kinase, domain 1"/>
    <property type="match status" value="1"/>
</dbReference>
<name>A0A9D4UBG8_ADICA</name>
<organism evidence="6 7">
    <name type="scientific">Adiantum capillus-veneris</name>
    <name type="common">Maidenhair fern</name>
    <dbReference type="NCBI Taxonomy" id="13818"/>
    <lineage>
        <taxon>Eukaryota</taxon>
        <taxon>Viridiplantae</taxon>
        <taxon>Streptophyta</taxon>
        <taxon>Embryophyta</taxon>
        <taxon>Tracheophyta</taxon>
        <taxon>Polypodiopsida</taxon>
        <taxon>Polypodiidae</taxon>
        <taxon>Polypodiales</taxon>
        <taxon>Pteridineae</taxon>
        <taxon>Pteridaceae</taxon>
        <taxon>Vittarioideae</taxon>
        <taxon>Adiantum</taxon>
    </lineage>
</organism>
<dbReference type="Pfam" id="PF01513">
    <property type="entry name" value="NAD_kinase"/>
    <property type="match status" value="1"/>
</dbReference>
<dbReference type="Gene3D" id="2.60.200.30">
    <property type="entry name" value="Probable inorganic polyphosphate/atp-NAD kinase, domain 2"/>
    <property type="match status" value="1"/>
</dbReference>
<evidence type="ECO:0000256" key="5">
    <source>
        <dbReference type="ARBA" id="ARBA00023027"/>
    </source>
</evidence>
<dbReference type="InterPro" id="IPR016064">
    <property type="entry name" value="NAD/diacylglycerol_kinase_sf"/>
</dbReference>
<dbReference type="InterPro" id="IPR017437">
    <property type="entry name" value="ATP-NAD_kinase_PpnK-typ_C"/>
</dbReference>
<dbReference type="PANTHER" id="PTHR20275:SF28">
    <property type="entry name" value="NADH KINASE"/>
    <property type="match status" value="1"/>
</dbReference>
<keyword evidence="2" id="KW-0808">Transferase</keyword>
<dbReference type="InterPro" id="IPR002504">
    <property type="entry name" value="NADK"/>
</dbReference>
<proteinExistence type="inferred from homology"/>
<dbReference type="EMBL" id="JABFUD020000020">
    <property type="protein sequence ID" value="KAI5063991.1"/>
    <property type="molecule type" value="Genomic_DNA"/>
</dbReference>
<dbReference type="PANTHER" id="PTHR20275">
    <property type="entry name" value="NAD KINASE"/>
    <property type="match status" value="1"/>
</dbReference>
<evidence type="ECO:0000256" key="1">
    <source>
        <dbReference type="ARBA" id="ARBA00010995"/>
    </source>
</evidence>
<dbReference type="AlphaFoldDB" id="A0A9D4UBG8"/>
<evidence type="ECO:0000313" key="6">
    <source>
        <dbReference type="EMBL" id="KAI5063991.1"/>
    </source>
</evidence>
<accession>A0A9D4UBG8</accession>
<keyword evidence="5" id="KW-0520">NAD</keyword>
<dbReference type="GO" id="GO:0019674">
    <property type="term" value="P:NAD+ metabolic process"/>
    <property type="evidence" value="ECO:0007669"/>
    <property type="project" value="InterPro"/>
</dbReference>
<sequence length="313" mass="35368">MQRVLLFVKRTPFDLHFNKRFPEAASTLLRRVIGHLQKRDTKHEATIKTCKDVLDKRGLSWKSLYWDELNEKIRDVDLVVTIGGDGTLLQASHFLGSSIPIFGVNSDPTQINELEKNSEFDANRSTGYLCVATKDTFEQVLEEVIEEKRCPLSVKRISTRVNDSLLQACALNDVLLAHPDPSAMTKCTLRVCKKHTSEPVSPPIHTRSSGLRICTGIGSTAAMNSAGGYVMAPSSKKLQYMVREPSMPNPLHQRFIHKMIEEDEMLHVEFSGEQGTVYMDGPHLYHNVRYGDVIEFSTDAPELQMFMNDRNFA</sequence>
<comment type="caution">
    <text evidence="6">The sequence shown here is derived from an EMBL/GenBank/DDBJ whole genome shotgun (WGS) entry which is preliminary data.</text>
</comment>
<dbReference type="InterPro" id="IPR017438">
    <property type="entry name" value="ATP-NAD_kinase_N"/>
</dbReference>
<dbReference type="GO" id="GO:0003951">
    <property type="term" value="F:NAD+ kinase activity"/>
    <property type="evidence" value="ECO:0007669"/>
    <property type="project" value="InterPro"/>
</dbReference>
<keyword evidence="4" id="KW-0521">NADP</keyword>
<keyword evidence="7" id="KW-1185">Reference proteome</keyword>
<dbReference type="Proteomes" id="UP000886520">
    <property type="component" value="Chromosome 20"/>
</dbReference>
<dbReference type="OrthoDB" id="185618at2759"/>
<dbReference type="SUPFAM" id="SSF111331">
    <property type="entry name" value="NAD kinase/diacylglycerol kinase-like"/>
    <property type="match status" value="1"/>
</dbReference>
<keyword evidence="3" id="KW-0418">Kinase</keyword>
<gene>
    <name evidence="6" type="ORF">GOP47_0020661</name>
</gene>
<evidence type="ECO:0008006" key="8">
    <source>
        <dbReference type="Google" id="ProtNLM"/>
    </source>
</evidence>
<protein>
    <recommendedName>
        <fullName evidence="8">NADH kinase</fullName>
    </recommendedName>
</protein>